<dbReference type="EMBL" id="GBRH01243479">
    <property type="protein sequence ID" value="JAD54416.1"/>
    <property type="molecule type" value="Transcribed_RNA"/>
</dbReference>
<proteinExistence type="predicted"/>
<reference evidence="1" key="2">
    <citation type="journal article" date="2015" name="Data Brief">
        <title>Shoot transcriptome of the giant reed, Arundo donax.</title>
        <authorList>
            <person name="Barrero R.A."/>
            <person name="Guerrero F.D."/>
            <person name="Moolhuijzen P."/>
            <person name="Goolsby J.A."/>
            <person name="Tidwell J."/>
            <person name="Bellgard S.E."/>
            <person name="Bellgard M.I."/>
        </authorList>
    </citation>
    <scope>NUCLEOTIDE SEQUENCE</scope>
    <source>
        <tissue evidence="1">Shoot tissue taken approximately 20 cm above the soil surface</tissue>
    </source>
</reference>
<organism evidence="1">
    <name type="scientific">Arundo donax</name>
    <name type="common">Giant reed</name>
    <name type="synonym">Donax arundinaceus</name>
    <dbReference type="NCBI Taxonomy" id="35708"/>
    <lineage>
        <taxon>Eukaryota</taxon>
        <taxon>Viridiplantae</taxon>
        <taxon>Streptophyta</taxon>
        <taxon>Embryophyta</taxon>
        <taxon>Tracheophyta</taxon>
        <taxon>Spermatophyta</taxon>
        <taxon>Magnoliopsida</taxon>
        <taxon>Liliopsida</taxon>
        <taxon>Poales</taxon>
        <taxon>Poaceae</taxon>
        <taxon>PACMAD clade</taxon>
        <taxon>Arundinoideae</taxon>
        <taxon>Arundineae</taxon>
        <taxon>Arundo</taxon>
    </lineage>
</organism>
<sequence>MAQLSCTKKNTFELAPLITKTKHLNFLQLLTCGHSADHTCFTRSRSLHGFLLLL</sequence>
<name>A0A0A9ATE6_ARUDO</name>
<evidence type="ECO:0000313" key="1">
    <source>
        <dbReference type="EMBL" id="JAD54416.1"/>
    </source>
</evidence>
<dbReference type="AlphaFoldDB" id="A0A0A9ATE6"/>
<reference evidence="1" key="1">
    <citation type="submission" date="2014-09" db="EMBL/GenBank/DDBJ databases">
        <authorList>
            <person name="Magalhaes I.L.F."/>
            <person name="Oliveira U."/>
            <person name="Santos F.R."/>
            <person name="Vidigal T.H.D.A."/>
            <person name="Brescovit A.D."/>
            <person name="Santos A.J."/>
        </authorList>
    </citation>
    <scope>NUCLEOTIDE SEQUENCE</scope>
    <source>
        <tissue evidence="1">Shoot tissue taken approximately 20 cm above the soil surface</tissue>
    </source>
</reference>
<accession>A0A0A9ATE6</accession>
<protein>
    <submittedName>
        <fullName evidence="1">Uncharacterized protein</fullName>
    </submittedName>
</protein>